<keyword evidence="1" id="KW-0732">Signal</keyword>
<sequence length="62" mass="6827">MRRKQCVLVTAVEFLSCSVIFSCMSTRTGATSPTSSAKQVNHFTYHSTSTCDPVLLSLFHGR</sequence>
<evidence type="ECO:0000313" key="2">
    <source>
        <dbReference type="EMBL" id="KAE8976270.1"/>
    </source>
</evidence>
<evidence type="ECO:0000313" key="3">
    <source>
        <dbReference type="Proteomes" id="UP000429607"/>
    </source>
</evidence>
<dbReference type="Proteomes" id="UP000429607">
    <property type="component" value="Unassembled WGS sequence"/>
</dbReference>
<proteinExistence type="predicted"/>
<feature type="chain" id="PRO_5025555554" description="RxLR effector protein" evidence="1">
    <location>
        <begin position="31"/>
        <end position="62"/>
    </location>
</feature>
<dbReference type="AlphaFoldDB" id="A0A6A3I244"/>
<gene>
    <name evidence="2" type="ORF">PR001_g25467</name>
</gene>
<evidence type="ECO:0008006" key="4">
    <source>
        <dbReference type="Google" id="ProtNLM"/>
    </source>
</evidence>
<organism evidence="2 3">
    <name type="scientific">Phytophthora rubi</name>
    <dbReference type="NCBI Taxonomy" id="129364"/>
    <lineage>
        <taxon>Eukaryota</taxon>
        <taxon>Sar</taxon>
        <taxon>Stramenopiles</taxon>
        <taxon>Oomycota</taxon>
        <taxon>Peronosporomycetes</taxon>
        <taxon>Peronosporales</taxon>
        <taxon>Peronosporaceae</taxon>
        <taxon>Phytophthora</taxon>
    </lineage>
</organism>
<name>A0A6A3I244_9STRA</name>
<evidence type="ECO:0000256" key="1">
    <source>
        <dbReference type="SAM" id="SignalP"/>
    </source>
</evidence>
<accession>A0A6A3I244</accession>
<feature type="signal peptide" evidence="1">
    <location>
        <begin position="1"/>
        <end position="30"/>
    </location>
</feature>
<reference evidence="2 3" key="1">
    <citation type="submission" date="2018-09" db="EMBL/GenBank/DDBJ databases">
        <title>Genomic investigation of the strawberry pathogen Phytophthora fragariae indicates pathogenicity is determined by transcriptional variation in three key races.</title>
        <authorList>
            <person name="Adams T.M."/>
            <person name="Armitage A.D."/>
            <person name="Sobczyk M.K."/>
            <person name="Bates H.J."/>
            <person name="Dunwell J.M."/>
            <person name="Nellist C.F."/>
            <person name="Harrison R.J."/>
        </authorList>
    </citation>
    <scope>NUCLEOTIDE SEQUENCE [LARGE SCALE GENOMIC DNA]</scope>
    <source>
        <strain evidence="2 3">SCRP249</strain>
    </source>
</reference>
<comment type="caution">
    <text evidence="2">The sequence shown here is derived from an EMBL/GenBank/DDBJ whole genome shotgun (WGS) entry which is preliminary data.</text>
</comment>
<protein>
    <recommendedName>
        <fullName evidence="4">RxLR effector protein</fullName>
    </recommendedName>
</protein>
<dbReference type="EMBL" id="QXFV01003493">
    <property type="protein sequence ID" value="KAE8976270.1"/>
    <property type="molecule type" value="Genomic_DNA"/>
</dbReference>